<protein>
    <submittedName>
        <fullName evidence="1">D-alanine--D-alanine ligase</fullName>
    </submittedName>
</protein>
<dbReference type="RefSeq" id="WP_096611491.1">
    <property type="nucleotide sequence ID" value="NZ_NWVD01000002.1"/>
</dbReference>
<evidence type="ECO:0000313" key="1">
    <source>
        <dbReference type="EMBL" id="PCG09786.1"/>
    </source>
</evidence>
<dbReference type="EMBL" id="NWVD01000002">
    <property type="protein sequence ID" value="PCG09786.1"/>
    <property type="molecule type" value="Genomic_DNA"/>
</dbReference>
<dbReference type="SUPFAM" id="SSF56059">
    <property type="entry name" value="Glutathione synthetase ATP-binding domain-like"/>
    <property type="match status" value="1"/>
</dbReference>
<organism evidence="1 2">
    <name type="scientific">Sphingomonas ginsenosidimutans</name>
    <dbReference type="NCBI Taxonomy" id="862134"/>
    <lineage>
        <taxon>Bacteria</taxon>
        <taxon>Pseudomonadati</taxon>
        <taxon>Pseudomonadota</taxon>
        <taxon>Alphaproteobacteria</taxon>
        <taxon>Sphingomonadales</taxon>
        <taxon>Sphingomonadaceae</taxon>
        <taxon>Sphingomonas</taxon>
    </lineage>
</organism>
<dbReference type="Proteomes" id="UP000218784">
    <property type="component" value="Unassembled WGS sequence"/>
</dbReference>
<sequence length="370" mass="41120">MLSAAPDVVPHRGMPPLDDAPPLSRFEFWPAWRFYAPVWIWAALLSVRHLGARLPLLANPGLPAGGLVGEVKSEVLDLVGADQREWIAPYVSLLRLGGPAPAQAAAALARARAHGLDLPLVAKPELGCRGAGVRPIRTEGELVDYVSRFPFGERYLLQAMVDVQGEAGVFYQREPGEARGRVVSLTLKYFPHVTGDGVSTLEELIHADARAGRVSHLYLDRHRDRLAEVLPAGAAFRLAFAGSHSRGAIFRDGTALVTPAMEERFDAIARSIPEFWFGRFDVRFADVEALRRGEGFRIVELNGAGAESTHIWDSRTRLRDAYATLFRQYAALWRIGAENRRRGFRPEGWRAFLARRRREREATARYPATA</sequence>
<keyword evidence="2" id="KW-1185">Reference proteome</keyword>
<dbReference type="GO" id="GO:0016874">
    <property type="term" value="F:ligase activity"/>
    <property type="evidence" value="ECO:0007669"/>
    <property type="project" value="UniProtKB-KW"/>
</dbReference>
<evidence type="ECO:0000313" key="2">
    <source>
        <dbReference type="Proteomes" id="UP000218784"/>
    </source>
</evidence>
<accession>A0A2A4HZ25</accession>
<dbReference type="AlphaFoldDB" id="A0A2A4HZ25"/>
<keyword evidence="1" id="KW-0436">Ligase</keyword>
<reference evidence="1 2" key="1">
    <citation type="submission" date="2017-09" db="EMBL/GenBank/DDBJ databases">
        <title>Sphingomonas ginsenosidimutans KACC 14949, whole genome shotgun sequence.</title>
        <authorList>
            <person name="Feng G."/>
            <person name="Zhu H."/>
        </authorList>
    </citation>
    <scope>NUCLEOTIDE SEQUENCE [LARGE SCALE GENOMIC DNA]</scope>
    <source>
        <strain evidence="1 2">KACC 14949</strain>
    </source>
</reference>
<comment type="caution">
    <text evidence="1">The sequence shown here is derived from an EMBL/GenBank/DDBJ whole genome shotgun (WGS) entry which is preliminary data.</text>
</comment>
<proteinExistence type="predicted"/>
<name>A0A2A4HZ25_9SPHN</name>
<gene>
    <name evidence="1" type="ORF">COA17_08060</name>
</gene>